<dbReference type="AlphaFoldDB" id="X1PMM1"/>
<comment type="caution">
    <text evidence="2">The sequence shown here is derived from an EMBL/GenBank/DDBJ whole genome shotgun (WGS) entry which is preliminary data.</text>
</comment>
<keyword evidence="1" id="KW-0812">Transmembrane</keyword>
<dbReference type="EMBL" id="BARV01034117">
    <property type="protein sequence ID" value="GAI57083.1"/>
    <property type="molecule type" value="Genomic_DNA"/>
</dbReference>
<reference evidence="2" key="1">
    <citation type="journal article" date="2014" name="Front. Microbiol.">
        <title>High frequency of phylogenetically diverse reductive dehalogenase-homologous genes in deep subseafloor sedimentary metagenomes.</title>
        <authorList>
            <person name="Kawai M."/>
            <person name="Futagami T."/>
            <person name="Toyoda A."/>
            <person name="Takaki Y."/>
            <person name="Nishi S."/>
            <person name="Hori S."/>
            <person name="Arai W."/>
            <person name="Tsubouchi T."/>
            <person name="Morono Y."/>
            <person name="Uchiyama I."/>
            <person name="Ito T."/>
            <person name="Fujiyama A."/>
            <person name="Inagaki F."/>
            <person name="Takami H."/>
        </authorList>
    </citation>
    <scope>NUCLEOTIDE SEQUENCE</scope>
    <source>
        <strain evidence="2">Expedition CK06-06</strain>
    </source>
</reference>
<organism evidence="2">
    <name type="scientific">marine sediment metagenome</name>
    <dbReference type="NCBI Taxonomy" id="412755"/>
    <lineage>
        <taxon>unclassified sequences</taxon>
        <taxon>metagenomes</taxon>
        <taxon>ecological metagenomes</taxon>
    </lineage>
</organism>
<accession>X1PMM1</accession>
<proteinExistence type="predicted"/>
<keyword evidence="1" id="KW-1133">Transmembrane helix</keyword>
<sequence length="62" mass="6980">MHYFSCNCGAGVYAGIGLVMSQIRTRYATVVYVFVFVVSAIIVWKKGYLKMEGLRGAVRRKD</sequence>
<evidence type="ECO:0000313" key="2">
    <source>
        <dbReference type="EMBL" id="GAI57083.1"/>
    </source>
</evidence>
<evidence type="ECO:0000256" key="1">
    <source>
        <dbReference type="SAM" id="Phobius"/>
    </source>
</evidence>
<protein>
    <submittedName>
        <fullName evidence="2">Uncharacterized protein</fullName>
    </submittedName>
</protein>
<keyword evidence="1" id="KW-0472">Membrane</keyword>
<name>X1PMM1_9ZZZZ</name>
<feature type="transmembrane region" description="Helical" evidence="1">
    <location>
        <begin position="27"/>
        <end position="44"/>
    </location>
</feature>
<gene>
    <name evidence="2" type="ORF">S06H3_53507</name>
</gene>